<protein>
    <recommendedName>
        <fullName evidence="4">Transmembrane protein</fullName>
    </recommendedName>
</protein>
<dbReference type="RefSeq" id="WP_154327654.1">
    <property type="nucleotide sequence ID" value="NZ_CP045696.1"/>
</dbReference>
<feature type="transmembrane region" description="Helical" evidence="1">
    <location>
        <begin position="6"/>
        <end position="27"/>
    </location>
</feature>
<feature type="transmembrane region" description="Helical" evidence="1">
    <location>
        <begin position="65"/>
        <end position="85"/>
    </location>
</feature>
<keyword evidence="1" id="KW-1133">Transmembrane helix</keyword>
<evidence type="ECO:0000313" key="3">
    <source>
        <dbReference type="Proteomes" id="UP000483362"/>
    </source>
</evidence>
<accession>A0A6L5XG32</accession>
<dbReference type="EMBL" id="VULT01000022">
    <property type="protein sequence ID" value="MSS18456.1"/>
    <property type="molecule type" value="Genomic_DNA"/>
</dbReference>
<dbReference type="Proteomes" id="UP000483362">
    <property type="component" value="Unassembled WGS sequence"/>
</dbReference>
<name>A0A6L5XG32_9BACT</name>
<keyword evidence="1" id="KW-0472">Membrane</keyword>
<evidence type="ECO:0000313" key="2">
    <source>
        <dbReference type="EMBL" id="MSS18456.1"/>
    </source>
</evidence>
<evidence type="ECO:0000256" key="1">
    <source>
        <dbReference type="SAM" id="Phobius"/>
    </source>
</evidence>
<keyword evidence="3" id="KW-1185">Reference proteome</keyword>
<proteinExistence type="predicted"/>
<reference evidence="2 3" key="1">
    <citation type="submission" date="2019-08" db="EMBL/GenBank/DDBJ databases">
        <title>In-depth cultivation of the pig gut microbiome towards novel bacterial diversity and tailored functional studies.</title>
        <authorList>
            <person name="Wylensek D."/>
            <person name="Hitch T.C.A."/>
            <person name="Clavel T."/>
        </authorList>
    </citation>
    <scope>NUCLEOTIDE SEQUENCE [LARGE SCALE GENOMIC DNA]</scope>
    <source>
        <strain evidence="2 3">Oil-RF-744-WCA-WT-10</strain>
    </source>
</reference>
<organism evidence="2 3">
    <name type="scientific">Sodaliphilus pleomorphus</name>
    <dbReference type="NCBI Taxonomy" id="2606626"/>
    <lineage>
        <taxon>Bacteria</taxon>
        <taxon>Pseudomonadati</taxon>
        <taxon>Bacteroidota</taxon>
        <taxon>Bacteroidia</taxon>
        <taxon>Bacteroidales</taxon>
        <taxon>Muribaculaceae</taxon>
        <taxon>Sodaliphilus</taxon>
    </lineage>
</organism>
<sequence length="86" mass="10143">MIISERNFRIVVFLTMLPVVLWPVMITHVDHFDTALERFVLLMMPVFAVGCGFLARRVYRERPEVAWMLVGIVWLSYVSFTCLVYM</sequence>
<feature type="transmembrane region" description="Helical" evidence="1">
    <location>
        <begin position="39"/>
        <end position="59"/>
    </location>
</feature>
<keyword evidence="1" id="KW-0812">Transmembrane</keyword>
<gene>
    <name evidence="2" type="ORF">FYJ29_11925</name>
</gene>
<dbReference type="AlphaFoldDB" id="A0A6L5XG32"/>
<comment type="caution">
    <text evidence="2">The sequence shown here is derived from an EMBL/GenBank/DDBJ whole genome shotgun (WGS) entry which is preliminary data.</text>
</comment>
<evidence type="ECO:0008006" key="4">
    <source>
        <dbReference type="Google" id="ProtNLM"/>
    </source>
</evidence>